<proteinExistence type="predicted"/>
<protein>
    <submittedName>
        <fullName evidence="1">3910_t:CDS:1</fullName>
    </submittedName>
</protein>
<accession>A0A9N9GR54</accession>
<organism evidence="1 2">
    <name type="scientific">Ambispora gerdemannii</name>
    <dbReference type="NCBI Taxonomy" id="144530"/>
    <lineage>
        <taxon>Eukaryota</taxon>
        <taxon>Fungi</taxon>
        <taxon>Fungi incertae sedis</taxon>
        <taxon>Mucoromycota</taxon>
        <taxon>Glomeromycotina</taxon>
        <taxon>Glomeromycetes</taxon>
        <taxon>Archaeosporales</taxon>
        <taxon>Ambisporaceae</taxon>
        <taxon>Ambispora</taxon>
    </lineage>
</organism>
<sequence>MKPNQDSSILQETNNIEQATSHISTCSSNESKAQYNINQVQLSDTIRTPSLPNTIESTINTA</sequence>
<dbReference type="EMBL" id="CAJVPL010003220">
    <property type="protein sequence ID" value="CAG8628587.1"/>
    <property type="molecule type" value="Genomic_DNA"/>
</dbReference>
<name>A0A9N9GR54_9GLOM</name>
<keyword evidence="2" id="KW-1185">Reference proteome</keyword>
<dbReference type="AlphaFoldDB" id="A0A9N9GR54"/>
<gene>
    <name evidence="1" type="ORF">AGERDE_LOCUS10417</name>
</gene>
<comment type="caution">
    <text evidence="1">The sequence shown here is derived from an EMBL/GenBank/DDBJ whole genome shotgun (WGS) entry which is preliminary data.</text>
</comment>
<dbReference type="Proteomes" id="UP000789831">
    <property type="component" value="Unassembled WGS sequence"/>
</dbReference>
<evidence type="ECO:0000313" key="2">
    <source>
        <dbReference type="Proteomes" id="UP000789831"/>
    </source>
</evidence>
<reference evidence="1" key="1">
    <citation type="submission" date="2021-06" db="EMBL/GenBank/DDBJ databases">
        <authorList>
            <person name="Kallberg Y."/>
            <person name="Tangrot J."/>
            <person name="Rosling A."/>
        </authorList>
    </citation>
    <scope>NUCLEOTIDE SEQUENCE</scope>
    <source>
        <strain evidence="1">MT106</strain>
    </source>
</reference>
<evidence type="ECO:0000313" key="1">
    <source>
        <dbReference type="EMBL" id="CAG8628587.1"/>
    </source>
</evidence>